<organism evidence="3 4">
    <name type="scientific">Armillaria tabescens</name>
    <name type="common">Ringless honey mushroom</name>
    <name type="synonym">Agaricus tabescens</name>
    <dbReference type="NCBI Taxonomy" id="1929756"/>
    <lineage>
        <taxon>Eukaryota</taxon>
        <taxon>Fungi</taxon>
        <taxon>Dikarya</taxon>
        <taxon>Basidiomycota</taxon>
        <taxon>Agaricomycotina</taxon>
        <taxon>Agaricomycetes</taxon>
        <taxon>Agaricomycetidae</taxon>
        <taxon>Agaricales</taxon>
        <taxon>Marasmiineae</taxon>
        <taxon>Physalacriaceae</taxon>
        <taxon>Desarmillaria</taxon>
    </lineage>
</organism>
<protein>
    <submittedName>
        <fullName evidence="3">Endo-exonuclease</fullName>
    </submittedName>
</protein>
<keyword evidence="4" id="KW-1185">Reference proteome</keyword>
<comment type="caution">
    <text evidence="3">The sequence shown here is derived from an EMBL/GenBank/DDBJ whole genome shotgun (WGS) entry which is preliminary data.</text>
</comment>
<sequence length="208" mass="22460">MLKSLFIFTCLFILGIHGLPTELSNATATWNATTTKIVEHAAPTFTLNYRTYPESCENICQSISLFSMRHNGPRSVAPNCPQATDHHHSNSCSNVKRNRCSALVGHASGYQCDEWPWVNSNAGGANVATRCIPGSDNGGSGAQWGNFINDKGLQAVGHVLRDNVDFAKIEINHVPRTGKFCLGVLGTTITAATCNQLDRGQPFLQSIG</sequence>
<feature type="domain" description="Deoxyribonuclease NucA/NucB" evidence="2">
    <location>
        <begin position="80"/>
        <end position="154"/>
    </location>
</feature>
<proteinExistence type="predicted"/>
<accession>A0AA39JB15</accession>
<evidence type="ECO:0000313" key="3">
    <source>
        <dbReference type="EMBL" id="KAK0439476.1"/>
    </source>
</evidence>
<reference evidence="3" key="1">
    <citation type="submission" date="2023-06" db="EMBL/GenBank/DDBJ databases">
        <authorList>
            <consortium name="Lawrence Berkeley National Laboratory"/>
            <person name="Ahrendt S."/>
            <person name="Sahu N."/>
            <person name="Indic B."/>
            <person name="Wong-Bajracharya J."/>
            <person name="Merenyi Z."/>
            <person name="Ke H.-M."/>
            <person name="Monk M."/>
            <person name="Kocsube S."/>
            <person name="Drula E."/>
            <person name="Lipzen A."/>
            <person name="Balint B."/>
            <person name="Henrissat B."/>
            <person name="Andreopoulos B."/>
            <person name="Martin F.M."/>
            <person name="Harder C.B."/>
            <person name="Rigling D."/>
            <person name="Ford K.L."/>
            <person name="Foster G.D."/>
            <person name="Pangilinan J."/>
            <person name="Papanicolaou A."/>
            <person name="Barry K."/>
            <person name="LaButti K."/>
            <person name="Viragh M."/>
            <person name="Koriabine M."/>
            <person name="Yan M."/>
            <person name="Riley R."/>
            <person name="Champramary S."/>
            <person name="Plett K.L."/>
            <person name="Tsai I.J."/>
            <person name="Slot J."/>
            <person name="Sipos G."/>
            <person name="Plett J."/>
            <person name="Nagy L.G."/>
            <person name="Grigoriev I.V."/>
        </authorList>
    </citation>
    <scope>NUCLEOTIDE SEQUENCE</scope>
    <source>
        <strain evidence="3">CCBAS 213</strain>
    </source>
</reference>
<dbReference type="EMBL" id="JAUEPS010000084">
    <property type="protein sequence ID" value="KAK0439476.1"/>
    <property type="molecule type" value="Genomic_DNA"/>
</dbReference>
<dbReference type="AlphaFoldDB" id="A0AA39JB15"/>
<dbReference type="RefSeq" id="XP_060323261.1">
    <property type="nucleotide sequence ID" value="XM_060468147.1"/>
</dbReference>
<gene>
    <name evidence="3" type="ORF">EV420DRAFT_1279483</name>
</gene>
<evidence type="ECO:0000259" key="2">
    <source>
        <dbReference type="Pfam" id="PF14040"/>
    </source>
</evidence>
<name>A0AA39JB15_ARMTA</name>
<feature type="chain" id="PRO_5041220096" evidence="1">
    <location>
        <begin position="19"/>
        <end position="208"/>
    </location>
</feature>
<evidence type="ECO:0000313" key="4">
    <source>
        <dbReference type="Proteomes" id="UP001175211"/>
    </source>
</evidence>
<dbReference type="GeneID" id="85351695"/>
<feature type="signal peptide" evidence="1">
    <location>
        <begin position="1"/>
        <end position="18"/>
    </location>
</feature>
<evidence type="ECO:0000256" key="1">
    <source>
        <dbReference type="SAM" id="SignalP"/>
    </source>
</evidence>
<dbReference type="Pfam" id="PF14040">
    <property type="entry name" value="DNase_NucA_NucB"/>
    <property type="match status" value="1"/>
</dbReference>
<dbReference type="Proteomes" id="UP001175211">
    <property type="component" value="Unassembled WGS sequence"/>
</dbReference>
<keyword evidence="1" id="KW-0732">Signal</keyword>
<dbReference type="InterPro" id="IPR029476">
    <property type="entry name" value="DNase_NucA_NucB"/>
</dbReference>